<evidence type="ECO:0000313" key="4">
    <source>
        <dbReference type="EMBL" id="KAG2487039.1"/>
    </source>
</evidence>
<dbReference type="GO" id="GO:0005768">
    <property type="term" value="C:endosome"/>
    <property type="evidence" value="ECO:0007669"/>
    <property type="project" value="UniProtKB-ARBA"/>
</dbReference>
<protein>
    <recommendedName>
        <fullName evidence="3">PX domain-containing protein</fullName>
    </recommendedName>
</protein>
<evidence type="ECO:0000313" key="5">
    <source>
        <dbReference type="Proteomes" id="UP000612055"/>
    </source>
</evidence>
<comment type="caution">
    <text evidence="4">The sequence shown here is derived from an EMBL/GenBank/DDBJ whole genome shotgun (WGS) entry which is preliminary data.</text>
</comment>
<dbReference type="Proteomes" id="UP000612055">
    <property type="component" value="Unassembled WGS sequence"/>
</dbReference>
<dbReference type="PANTHER" id="PTHR46757">
    <property type="entry name" value="SORTING NEXIN-RELATED"/>
    <property type="match status" value="1"/>
</dbReference>
<dbReference type="Gene3D" id="3.30.1520.10">
    <property type="entry name" value="Phox-like domain"/>
    <property type="match status" value="1"/>
</dbReference>
<feature type="domain" description="PX" evidence="3">
    <location>
        <begin position="382"/>
        <end position="497"/>
    </location>
</feature>
<dbReference type="Gene3D" id="1.20.1270.60">
    <property type="entry name" value="Arfaptin homology (AH) domain/BAR domain"/>
    <property type="match status" value="1"/>
</dbReference>
<dbReference type="OrthoDB" id="271164at2759"/>
<dbReference type="PANTHER" id="PTHR46757:SF2">
    <property type="entry name" value="OS05G0346100 PROTEIN"/>
    <property type="match status" value="1"/>
</dbReference>
<feature type="compositionally biased region" description="Gly residues" evidence="2">
    <location>
        <begin position="276"/>
        <end position="296"/>
    </location>
</feature>
<evidence type="ECO:0000259" key="3">
    <source>
        <dbReference type="PROSITE" id="PS50195"/>
    </source>
</evidence>
<dbReference type="AlphaFoldDB" id="A0A835XWF1"/>
<gene>
    <name evidence="4" type="ORF">HYH03_014285</name>
</gene>
<dbReference type="PROSITE" id="PS50195">
    <property type="entry name" value="PX"/>
    <property type="match status" value="1"/>
</dbReference>
<dbReference type="Pfam" id="PF00787">
    <property type="entry name" value="PX"/>
    <property type="match status" value="1"/>
</dbReference>
<organism evidence="4 5">
    <name type="scientific">Edaphochlamys debaryana</name>
    <dbReference type="NCBI Taxonomy" id="47281"/>
    <lineage>
        <taxon>Eukaryota</taxon>
        <taxon>Viridiplantae</taxon>
        <taxon>Chlorophyta</taxon>
        <taxon>core chlorophytes</taxon>
        <taxon>Chlorophyceae</taxon>
        <taxon>CS clade</taxon>
        <taxon>Chlamydomonadales</taxon>
        <taxon>Chlamydomonadales incertae sedis</taxon>
        <taxon>Edaphochlamys</taxon>
    </lineage>
</organism>
<evidence type="ECO:0000256" key="1">
    <source>
        <dbReference type="SAM" id="Coils"/>
    </source>
</evidence>
<feature type="region of interest" description="Disordered" evidence="2">
    <location>
        <begin position="325"/>
        <end position="365"/>
    </location>
</feature>
<feature type="compositionally biased region" description="Gly residues" evidence="2">
    <location>
        <begin position="336"/>
        <end position="348"/>
    </location>
</feature>
<feature type="region of interest" description="Disordered" evidence="2">
    <location>
        <begin position="276"/>
        <end position="305"/>
    </location>
</feature>
<dbReference type="InterPro" id="IPR044279">
    <property type="entry name" value="SNX2A/B"/>
</dbReference>
<feature type="compositionally biased region" description="Low complexity" evidence="2">
    <location>
        <begin position="325"/>
        <end position="335"/>
    </location>
</feature>
<feature type="compositionally biased region" description="Gly residues" evidence="2">
    <location>
        <begin position="819"/>
        <end position="828"/>
    </location>
</feature>
<feature type="compositionally biased region" description="Low complexity" evidence="2">
    <location>
        <begin position="138"/>
        <end position="149"/>
    </location>
</feature>
<feature type="compositionally biased region" description="Low complexity" evidence="2">
    <location>
        <begin position="349"/>
        <end position="360"/>
    </location>
</feature>
<keyword evidence="5" id="KW-1185">Reference proteome</keyword>
<sequence length="840" mass="82469">MASHGTTASFDPLSADNDEAFTTVFDSASEPAQPPAATAPTAAPTAAAASEYDSFMTAQSAMSYMSQSAGGGAGAVPTAPPAPAPAKPPTASDPFRRLPDTHAAPAAPGPTPPAPFDDLFSDPPRPSQTEAQPHTATSSSAHAAAPAVSHGGGGGGGGGGADLLDLGPLSFGDDAAGARGGGSGGRGGGGASAHAAFAVPMDLYDTPDYFASNHASSTAAPRGVPAAAVAAPPPPSLPPLHDFTRELSTALPISEDPMSPTPGSFSATPLAGYASGGGAAASGGGSGTSGGGGGGAHAHHAHAPSGGGGGGAYKLFANPFAPPRASTSGAGAALPSGGGGGGGSGGAGQDSAADGDAGSSTPGGGGGGGYSAAALLTNTVSVHSPRKAVAPSRIPGLSDPYTVFSVTSRGAGAAEATVDRRFRDVVALAEVLQALHPGCFVPPRPSRSALEARRASPAFLEERRQGIERFLCRLVVHPVLGPSEATQVWLRLPSPDLRSAPEWQRLAPGGGPGLARSTARLLMQVVGREPTVPSPAEAVRPAAEAGDVYRLVHEKSAQLRGVLARAQPSASEERLREEAAALAERSNGLVALGRAADHWVARGTSAGRCVGKLAEAMEALAGADEAAAEAEAAEGSGAAAATATAAAALRAAAEGCAKASKLYGIATDATARHLSPLHDWLAAVPGATSALAARERCLLTSATLAQDEAAARQRLAEAEARGVPTPAAARKLEALRQQVAGLAAAAGAAREEYERVGRRNAEELAAFKAAMSRELADAVREVALVQAAAAQKATELWRAAAAQLSQLAAPPGSMASGAGPSGSGGGAPGAAQGQELYGGF</sequence>
<feature type="region of interest" description="Disordered" evidence="2">
    <location>
        <begin position="809"/>
        <end position="840"/>
    </location>
</feature>
<proteinExistence type="predicted"/>
<feature type="compositionally biased region" description="Polar residues" evidence="2">
    <location>
        <begin position="127"/>
        <end position="137"/>
    </location>
</feature>
<dbReference type="GO" id="GO:0035091">
    <property type="term" value="F:phosphatidylinositol binding"/>
    <property type="evidence" value="ECO:0007669"/>
    <property type="project" value="InterPro"/>
</dbReference>
<dbReference type="InterPro" id="IPR001683">
    <property type="entry name" value="PX_dom"/>
</dbReference>
<evidence type="ECO:0000256" key="2">
    <source>
        <dbReference type="SAM" id="MobiDB-lite"/>
    </source>
</evidence>
<reference evidence="4" key="1">
    <citation type="journal article" date="2020" name="bioRxiv">
        <title>Comparative genomics of Chlamydomonas.</title>
        <authorList>
            <person name="Craig R.J."/>
            <person name="Hasan A.R."/>
            <person name="Ness R.W."/>
            <person name="Keightley P.D."/>
        </authorList>
    </citation>
    <scope>NUCLEOTIDE SEQUENCE</scope>
    <source>
        <strain evidence="4">CCAP 11/70</strain>
    </source>
</reference>
<dbReference type="InterPro" id="IPR027267">
    <property type="entry name" value="AH/BAR_dom_sf"/>
</dbReference>
<feature type="compositionally biased region" description="Low complexity" evidence="2">
    <location>
        <begin position="809"/>
        <end position="818"/>
    </location>
</feature>
<dbReference type="EMBL" id="JAEHOE010000102">
    <property type="protein sequence ID" value="KAG2487039.1"/>
    <property type="molecule type" value="Genomic_DNA"/>
</dbReference>
<feature type="region of interest" description="Disordered" evidence="2">
    <location>
        <begin position="65"/>
        <end position="161"/>
    </location>
</feature>
<feature type="compositionally biased region" description="Pro residues" evidence="2">
    <location>
        <begin position="78"/>
        <end position="88"/>
    </location>
</feature>
<dbReference type="SUPFAM" id="SSF64268">
    <property type="entry name" value="PX domain"/>
    <property type="match status" value="1"/>
</dbReference>
<dbReference type="InterPro" id="IPR036871">
    <property type="entry name" value="PX_dom_sf"/>
</dbReference>
<keyword evidence="1" id="KW-0175">Coiled coil</keyword>
<feature type="compositionally biased region" description="Low complexity" evidence="2">
    <location>
        <begin position="35"/>
        <end position="49"/>
    </location>
</feature>
<feature type="region of interest" description="Disordered" evidence="2">
    <location>
        <begin position="21"/>
        <end position="49"/>
    </location>
</feature>
<dbReference type="SMART" id="SM00312">
    <property type="entry name" value="PX"/>
    <property type="match status" value="1"/>
</dbReference>
<feature type="coiled-coil region" evidence="1">
    <location>
        <begin position="701"/>
        <end position="752"/>
    </location>
</feature>
<accession>A0A835XWF1</accession>
<name>A0A835XWF1_9CHLO</name>
<feature type="compositionally biased region" description="Gly residues" evidence="2">
    <location>
        <begin position="150"/>
        <end position="161"/>
    </location>
</feature>